<dbReference type="Proteomes" id="UP000199352">
    <property type="component" value="Unassembled WGS sequence"/>
</dbReference>
<protein>
    <recommendedName>
        <fullName evidence="2">histidine kinase</fullName>
        <ecNumber evidence="2">2.7.13.3</ecNumber>
    </recommendedName>
</protein>
<dbReference type="Pfam" id="PF08376">
    <property type="entry name" value="NIT"/>
    <property type="match status" value="1"/>
</dbReference>
<dbReference type="Gene3D" id="6.10.340.10">
    <property type="match status" value="1"/>
</dbReference>
<dbReference type="PROSITE" id="PS50109">
    <property type="entry name" value="HIS_KIN"/>
    <property type="match status" value="1"/>
</dbReference>
<sequence>MVFPWRPPTMANWRVRTKLVVVMVPLALAVFWLAGNRIVAQESTYGDLVRAQHALEVCARGWEVTDALQAERSAVMGFIHSGRKDSASLVEAVQRVDAAHAALRAAVRAPEQLNTAVAASADKALTELDGLDGLRRTVQQTRYPDVSALARYGQILDGLVWMGRSTADSVSTLPVGSDVAALQALGAAQEHLSTQNAILVAAAYSRDLPPQQANLLRAAQSRFDAAIGEFTAAAGPQLRQRYQDVVSGAEVDERSRLVQLALVQSGANRPISVDAAAAARTGAATAGRITAVRNEVAAGAGATTNALATSARQTTWEVSAGIVAVLLIAFAVAVLMARTILRPLRVLRHTALRVAKHDLPEAIERILDHRDPFDVVDDEILTVPIHSREETGQLARAFETVLFAAVHLAAQRAHLRDNVNAVLVSLARRSQTLLEHLLAGIDVLERDEQDPDRLARLFELDHLATRMRRNSENLLVLSGAGLGTRLARPVALHEVLYAAVSEIEQYTRVDTEAKAEVAVLGHVAKDLVHLLAELLDNATVMSEPPTKVTLRGDLDRRRRHLVIEVHDTGMGMPEDLIRQYNQFLAAPPDLDVKAAERMGLHVVARLAQRHGIPVSLRAGGTLDGGITARVAVPVTLLADAQPPVLPALHATANPQPQLVAAAGEAELVQPSDHEGHAQPGDEAHTTQLPRPTPPARRSVSGHVTDSPASPVDGHAADSDATTERLEPIAELSEWFTPDQGAVPKPAGPDGMRTTAADAASTRSRGSGAGPAALYELRRGLRAATVTSWSAPGDPGWDAANAILAGATLDEQPGSGLPKRTPKARLVPGSPAAPDSAVTPTADPERTRRHLGSLQRGVQRARDEAGTPTPPIATTEVTDR</sequence>
<dbReference type="InterPro" id="IPR013587">
    <property type="entry name" value="Nitrate/nitrite_sensing"/>
</dbReference>
<dbReference type="Pfam" id="PF02518">
    <property type="entry name" value="HATPase_c"/>
    <property type="match status" value="1"/>
</dbReference>
<feature type="region of interest" description="Disordered" evidence="8">
    <location>
        <begin position="668"/>
        <end position="769"/>
    </location>
</feature>
<evidence type="ECO:0000256" key="7">
    <source>
        <dbReference type="ARBA" id="ARBA00022989"/>
    </source>
</evidence>
<dbReference type="OrthoDB" id="3502710at2"/>
<proteinExistence type="predicted"/>
<feature type="transmembrane region" description="Helical" evidence="9">
    <location>
        <begin position="318"/>
        <end position="341"/>
    </location>
</feature>
<dbReference type="AlphaFoldDB" id="A0A1H9W555"/>
<evidence type="ECO:0000256" key="3">
    <source>
        <dbReference type="ARBA" id="ARBA00022553"/>
    </source>
</evidence>
<dbReference type="GO" id="GO:0000160">
    <property type="term" value="P:phosphorelay signal transduction system"/>
    <property type="evidence" value="ECO:0007669"/>
    <property type="project" value="TreeGrafter"/>
</dbReference>
<evidence type="ECO:0000256" key="2">
    <source>
        <dbReference type="ARBA" id="ARBA00012438"/>
    </source>
</evidence>
<dbReference type="PANTHER" id="PTHR45436:SF5">
    <property type="entry name" value="SENSOR HISTIDINE KINASE TRCS"/>
    <property type="match status" value="1"/>
</dbReference>
<keyword evidence="12" id="KW-1185">Reference proteome</keyword>
<reference evidence="12" key="1">
    <citation type="submission" date="2016-10" db="EMBL/GenBank/DDBJ databases">
        <authorList>
            <person name="Varghese N."/>
            <person name="Submissions S."/>
        </authorList>
    </citation>
    <scope>NUCLEOTIDE SEQUENCE [LARGE SCALE GENOMIC DNA]</scope>
    <source>
        <strain evidence="12">CGMCC 4.3525</strain>
    </source>
</reference>
<dbReference type="InterPro" id="IPR050428">
    <property type="entry name" value="TCS_sensor_his_kinase"/>
</dbReference>
<dbReference type="RefSeq" id="WP_089961097.1">
    <property type="nucleotide sequence ID" value="NZ_FOFR01000030.1"/>
</dbReference>
<dbReference type="InterPro" id="IPR036890">
    <property type="entry name" value="HATPase_C_sf"/>
</dbReference>
<evidence type="ECO:0000259" key="10">
    <source>
        <dbReference type="PROSITE" id="PS50109"/>
    </source>
</evidence>
<keyword evidence="4" id="KW-0808">Transferase</keyword>
<keyword evidence="3" id="KW-0597">Phosphoprotein</keyword>
<evidence type="ECO:0000256" key="8">
    <source>
        <dbReference type="SAM" id="MobiDB-lite"/>
    </source>
</evidence>
<evidence type="ECO:0000256" key="1">
    <source>
        <dbReference type="ARBA" id="ARBA00000085"/>
    </source>
</evidence>
<dbReference type="Gene3D" id="3.30.565.10">
    <property type="entry name" value="Histidine kinase-like ATPase, C-terminal domain"/>
    <property type="match status" value="1"/>
</dbReference>
<dbReference type="CDD" id="cd06225">
    <property type="entry name" value="HAMP"/>
    <property type="match status" value="1"/>
</dbReference>
<evidence type="ECO:0000256" key="9">
    <source>
        <dbReference type="SAM" id="Phobius"/>
    </source>
</evidence>
<dbReference type="GO" id="GO:0004673">
    <property type="term" value="F:protein histidine kinase activity"/>
    <property type="evidence" value="ECO:0007669"/>
    <property type="project" value="UniProtKB-EC"/>
</dbReference>
<keyword evidence="6 11" id="KW-0418">Kinase</keyword>
<dbReference type="SMART" id="SM00387">
    <property type="entry name" value="HATPase_c"/>
    <property type="match status" value="1"/>
</dbReference>
<evidence type="ECO:0000256" key="5">
    <source>
        <dbReference type="ARBA" id="ARBA00022692"/>
    </source>
</evidence>
<feature type="compositionally biased region" description="Basic and acidic residues" evidence="8">
    <location>
        <begin position="714"/>
        <end position="727"/>
    </location>
</feature>
<evidence type="ECO:0000256" key="6">
    <source>
        <dbReference type="ARBA" id="ARBA00022777"/>
    </source>
</evidence>
<dbReference type="SUPFAM" id="SSF55874">
    <property type="entry name" value="ATPase domain of HSP90 chaperone/DNA topoisomerase II/histidine kinase"/>
    <property type="match status" value="1"/>
</dbReference>
<accession>A0A1H9W555</accession>
<keyword evidence="9" id="KW-0472">Membrane</keyword>
<evidence type="ECO:0000313" key="12">
    <source>
        <dbReference type="Proteomes" id="UP000199352"/>
    </source>
</evidence>
<feature type="compositionally biased region" description="Basic and acidic residues" evidence="8">
    <location>
        <begin position="671"/>
        <end position="684"/>
    </location>
</feature>
<evidence type="ECO:0000313" key="11">
    <source>
        <dbReference type="EMBL" id="SES29028.1"/>
    </source>
</evidence>
<dbReference type="EC" id="2.7.13.3" evidence="2"/>
<keyword evidence="7 9" id="KW-1133">Transmembrane helix</keyword>
<feature type="domain" description="Histidine kinase" evidence="10">
    <location>
        <begin position="425"/>
        <end position="636"/>
    </location>
</feature>
<comment type="catalytic activity">
    <reaction evidence="1">
        <text>ATP + protein L-histidine = ADP + protein N-phospho-L-histidine.</text>
        <dbReference type="EC" id="2.7.13.3"/>
    </reaction>
</comment>
<feature type="compositionally biased region" description="Low complexity" evidence="8">
    <location>
        <begin position="752"/>
        <end position="769"/>
    </location>
</feature>
<dbReference type="PANTHER" id="PTHR45436">
    <property type="entry name" value="SENSOR HISTIDINE KINASE YKOH"/>
    <property type="match status" value="1"/>
</dbReference>
<feature type="region of interest" description="Disordered" evidence="8">
    <location>
        <begin position="808"/>
        <end position="879"/>
    </location>
</feature>
<gene>
    <name evidence="11" type="ORF">SAMN05216188_13091</name>
</gene>
<dbReference type="InterPro" id="IPR003594">
    <property type="entry name" value="HATPase_dom"/>
</dbReference>
<dbReference type="GO" id="GO:0005886">
    <property type="term" value="C:plasma membrane"/>
    <property type="evidence" value="ECO:0007669"/>
    <property type="project" value="TreeGrafter"/>
</dbReference>
<dbReference type="STRING" id="402600.SAMN05216188_13091"/>
<name>A0A1H9W555_9PSEU</name>
<dbReference type="InterPro" id="IPR005467">
    <property type="entry name" value="His_kinase_dom"/>
</dbReference>
<dbReference type="EMBL" id="FOFR01000030">
    <property type="protein sequence ID" value="SES29028.1"/>
    <property type="molecule type" value="Genomic_DNA"/>
</dbReference>
<organism evidence="11 12">
    <name type="scientific">Lentzea xinjiangensis</name>
    <dbReference type="NCBI Taxonomy" id="402600"/>
    <lineage>
        <taxon>Bacteria</taxon>
        <taxon>Bacillati</taxon>
        <taxon>Actinomycetota</taxon>
        <taxon>Actinomycetes</taxon>
        <taxon>Pseudonocardiales</taxon>
        <taxon>Pseudonocardiaceae</taxon>
        <taxon>Lentzea</taxon>
    </lineage>
</organism>
<keyword evidence="5 9" id="KW-0812">Transmembrane</keyword>
<evidence type="ECO:0000256" key="4">
    <source>
        <dbReference type="ARBA" id="ARBA00022679"/>
    </source>
</evidence>